<keyword evidence="5" id="KW-1133">Transmembrane helix</keyword>
<dbReference type="Proteomes" id="UP000078582">
    <property type="component" value="Chromosome"/>
</dbReference>
<protein>
    <submittedName>
        <fullName evidence="7">Uncharacterized protein</fullName>
    </submittedName>
</protein>
<keyword evidence="2" id="KW-0813">Transport</keyword>
<evidence type="ECO:0000256" key="3">
    <source>
        <dbReference type="ARBA" id="ARBA00022475"/>
    </source>
</evidence>
<keyword evidence="3" id="KW-1003">Cell membrane</keyword>
<evidence type="ECO:0000256" key="2">
    <source>
        <dbReference type="ARBA" id="ARBA00022448"/>
    </source>
</evidence>
<dbReference type="Pfam" id="PF05977">
    <property type="entry name" value="MFS_3"/>
    <property type="match status" value="1"/>
</dbReference>
<dbReference type="GeneID" id="42981458"/>
<dbReference type="PANTHER" id="PTHR43266:SF10">
    <property type="entry name" value="BACILYSIN EXPORTER BACE-RELATED"/>
    <property type="match status" value="1"/>
</dbReference>
<dbReference type="Gene3D" id="1.20.1250.20">
    <property type="entry name" value="MFS general substrate transporter like domains"/>
    <property type="match status" value="1"/>
</dbReference>
<proteinExistence type="predicted"/>
<dbReference type="OrthoDB" id="9775268at2"/>
<dbReference type="InterPro" id="IPR010290">
    <property type="entry name" value="TM_effector"/>
</dbReference>
<dbReference type="PROSITE" id="PS50850">
    <property type="entry name" value="MFS"/>
    <property type="match status" value="1"/>
</dbReference>
<dbReference type="InterPro" id="IPR036259">
    <property type="entry name" value="MFS_trans_sf"/>
</dbReference>
<dbReference type="CDD" id="cd06173">
    <property type="entry name" value="MFS_MefA_like"/>
    <property type="match status" value="1"/>
</dbReference>
<evidence type="ECO:0000313" key="7">
    <source>
        <dbReference type="EMBL" id="ANK62050.1"/>
    </source>
</evidence>
<organism evidence="7 8">
    <name type="scientific">Loigolactobacillus backii</name>
    <dbReference type="NCBI Taxonomy" id="375175"/>
    <lineage>
        <taxon>Bacteria</taxon>
        <taxon>Bacillati</taxon>
        <taxon>Bacillota</taxon>
        <taxon>Bacilli</taxon>
        <taxon>Lactobacillales</taxon>
        <taxon>Lactobacillaceae</taxon>
        <taxon>Loigolactobacillus</taxon>
    </lineage>
</organism>
<dbReference type="AlphaFoldDB" id="A0A192H116"/>
<name>A0A192H116_9LACO</name>
<keyword evidence="4" id="KW-0812">Transmembrane</keyword>
<dbReference type="PANTHER" id="PTHR43266">
    <property type="entry name" value="MACROLIDE-EFFLUX PROTEIN"/>
    <property type="match status" value="1"/>
</dbReference>
<accession>A0A192H116</accession>
<reference evidence="7 8" key="1">
    <citation type="submission" date="2016-03" db="EMBL/GenBank/DDBJ databases">
        <title>Pediococcus and Lactobacillus from brewery environment - whole genome sequencing and assembly.</title>
        <authorList>
            <person name="Behr J."/>
            <person name="Geissler A.J."/>
            <person name="Vogel R.F."/>
        </authorList>
    </citation>
    <scope>NUCLEOTIDE SEQUENCE [LARGE SCALE GENOMIC DNA]</scope>
    <source>
        <strain evidence="7 8">TMW 1.1989</strain>
    </source>
</reference>
<dbReference type="GO" id="GO:0022857">
    <property type="term" value="F:transmembrane transporter activity"/>
    <property type="evidence" value="ECO:0007669"/>
    <property type="project" value="InterPro"/>
</dbReference>
<evidence type="ECO:0000256" key="4">
    <source>
        <dbReference type="ARBA" id="ARBA00022692"/>
    </source>
</evidence>
<keyword evidence="8" id="KW-1185">Reference proteome</keyword>
<dbReference type="STRING" id="375175.AYR53_04280"/>
<dbReference type="RefSeq" id="WP_068225773.1">
    <property type="nucleotide sequence ID" value="NZ_CP014623.1"/>
</dbReference>
<evidence type="ECO:0000313" key="8">
    <source>
        <dbReference type="Proteomes" id="UP000078582"/>
    </source>
</evidence>
<evidence type="ECO:0000256" key="1">
    <source>
        <dbReference type="ARBA" id="ARBA00004651"/>
    </source>
</evidence>
<dbReference type="GO" id="GO:0005886">
    <property type="term" value="C:plasma membrane"/>
    <property type="evidence" value="ECO:0007669"/>
    <property type="project" value="UniProtKB-SubCell"/>
</dbReference>
<evidence type="ECO:0000256" key="6">
    <source>
        <dbReference type="ARBA" id="ARBA00023136"/>
    </source>
</evidence>
<dbReference type="InterPro" id="IPR020846">
    <property type="entry name" value="MFS_dom"/>
</dbReference>
<dbReference type="KEGG" id="lbt:AYR52_09410"/>
<comment type="subcellular location">
    <subcellularLocation>
        <location evidence="1">Cell membrane</location>
        <topology evidence="1">Multi-pass membrane protein</topology>
    </subcellularLocation>
</comment>
<dbReference type="EMBL" id="CP014873">
    <property type="protein sequence ID" value="ANK62050.1"/>
    <property type="molecule type" value="Genomic_DNA"/>
</dbReference>
<dbReference type="SUPFAM" id="SSF103473">
    <property type="entry name" value="MFS general substrate transporter"/>
    <property type="match status" value="1"/>
</dbReference>
<gene>
    <name evidence="7" type="ORF">AYR53_04280</name>
</gene>
<keyword evidence="6" id="KW-0472">Membrane</keyword>
<sequence length="397" mass="44122">MKDNWQHRAYLFLFSQNISLFGSMVTGFAITWYISLKTNSGIWLSLATVCTLLPQIIVALIGGSLADRHSRKWLIIFSDGGIALATLVLLILFSLGQQAMWLLLVFAAIRSIGQGLQQPAVSSAYPQLVPKSNLTQINGLNQTLMSLSNILAPVIGGLILANFNLKFAFLIDIVTAMVEIVCLLSLKFPQFIQVENERPTIRQTLFGGLRYVQQTTVLKHLLFIYTSTFLFMVPVMVLSLLLIQRRYGATVTNLTWQEVIWASGSIIGGLVITKQKKFKNNQQVLTISVALFGVIMAAMGIVPNFIGYLFLAFGCGLMMPYMMTAQTVIIQNTTTEQWMGRIFAVFQVASNLMILVGTLLFGPLADYLPVQWLFILCGSLMLLCALIYRQVTKVVKP</sequence>
<evidence type="ECO:0000256" key="5">
    <source>
        <dbReference type="ARBA" id="ARBA00022989"/>
    </source>
</evidence>